<dbReference type="EnsemblMetazoa" id="G6295.1">
    <property type="protein sequence ID" value="G6295.1:cds"/>
    <property type="gene ID" value="G6295"/>
</dbReference>
<proteinExistence type="predicted"/>
<dbReference type="Proteomes" id="UP000005408">
    <property type="component" value="Unassembled WGS sequence"/>
</dbReference>
<protein>
    <submittedName>
        <fullName evidence="1">Gem-associated protein 7</fullName>
    </submittedName>
</protein>
<dbReference type="Gene3D" id="2.30.30.100">
    <property type="match status" value="1"/>
</dbReference>
<dbReference type="EnsemblMetazoa" id="G6295.3">
    <property type="protein sequence ID" value="G6295.3:cds"/>
    <property type="gene ID" value="G6295"/>
</dbReference>
<evidence type="ECO:0000313" key="4">
    <source>
        <dbReference type="Proteomes" id="UP000005408"/>
    </source>
</evidence>
<dbReference type="EMBL" id="JH815888">
    <property type="protein sequence ID" value="EKC27015.1"/>
    <property type="molecule type" value="Genomic_DNA"/>
</dbReference>
<dbReference type="PANTHER" id="PTHR14679">
    <property type="entry name" value="GEM-ASSOCIATED PROTEIN 7"/>
    <property type="match status" value="1"/>
</dbReference>
<reference evidence="1" key="1">
    <citation type="journal article" date="2012" name="Nature">
        <title>The oyster genome reveals stress adaptation and complexity of shell formation.</title>
        <authorList>
            <person name="Zhang G."/>
            <person name="Fang X."/>
            <person name="Guo X."/>
            <person name="Li L."/>
            <person name="Luo R."/>
            <person name="Xu F."/>
            <person name="Yang P."/>
            <person name="Zhang L."/>
            <person name="Wang X."/>
            <person name="Qi H."/>
            <person name="Xiong Z."/>
            <person name="Que H."/>
            <person name="Xie Y."/>
            <person name="Holland P.W."/>
            <person name="Paps J."/>
            <person name="Zhu Y."/>
            <person name="Wu F."/>
            <person name="Chen Y."/>
            <person name="Wang J."/>
            <person name="Peng C."/>
            <person name="Meng J."/>
            <person name="Yang L."/>
            <person name="Liu J."/>
            <person name="Wen B."/>
            <person name="Zhang N."/>
            <person name="Huang Z."/>
            <person name="Zhu Q."/>
            <person name="Feng Y."/>
            <person name="Mount A."/>
            <person name="Hedgecock D."/>
            <person name="Xu Z."/>
            <person name="Liu Y."/>
            <person name="Domazet-Loso T."/>
            <person name="Du Y."/>
            <person name="Sun X."/>
            <person name="Zhang S."/>
            <person name="Liu B."/>
            <person name="Cheng P."/>
            <person name="Jiang X."/>
            <person name="Li J."/>
            <person name="Fan D."/>
            <person name="Wang W."/>
            <person name="Fu W."/>
            <person name="Wang T."/>
            <person name="Wang B."/>
            <person name="Zhang J."/>
            <person name="Peng Z."/>
            <person name="Li Y."/>
            <person name="Li N."/>
            <person name="Wang J."/>
            <person name="Chen M."/>
            <person name="He Y."/>
            <person name="Tan F."/>
            <person name="Song X."/>
            <person name="Zheng Q."/>
            <person name="Huang R."/>
            <person name="Yang H."/>
            <person name="Du X."/>
            <person name="Chen L."/>
            <person name="Yang M."/>
            <person name="Gaffney P.M."/>
            <person name="Wang S."/>
            <person name="Luo L."/>
            <person name="She Z."/>
            <person name="Ming Y."/>
            <person name="Huang W."/>
            <person name="Zhang S."/>
            <person name="Huang B."/>
            <person name="Zhang Y."/>
            <person name="Qu T."/>
            <person name="Ni P."/>
            <person name="Miao G."/>
            <person name="Wang J."/>
            <person name="Wang Q."/>
            <person name="Steinberg C.E."/>
            <person name="Wang H."/>
            <person name="Li N."/>
            <person name="Qian L."/>
            <person name="Zhang G."/>
            <person name="Li Y."/>
            <person name="Yang H."/>
            <person name="Liu X."/>
            <person name="Wang J."/>
            <person name="Yin Y."/>
            <person name="Wang J."/>
        </authorList>
    </citation>
    <scope>NUCLEOTIDE SEQUENCE [LARGE SCALE GENOMIC DNA]</scope>
    <source>
        <strain evidence="1">05x7-T-G4-1.051#20</strain>
    </source>
</reference>
<accession>K1PZX2</accession>
<dbReference type="AlphaFoldDB" id="K1PZX2"/>
<dbReference type="PANTHER" id="PTHR14679:SF1">
    <property type="entry name" value="GEM-ASSOCIATED PROTEIN 7"/>
    <property type="match status" value="1"/>
</dbReference>
<evidence type="ECO:0000313" key="2">
    <source>
        <dbReference type="EMBL" id="EKC27015.1"/>
    </source>
</evidence>
<dbReference type="HOGENOM" id="CLU_172073_2_0_1"/>
<dbReference type="GO" id="GO:0034719">
    <property type="term" value="C:SMN-Sm protein complex"/>
    <property type="evidence" value="ECO:0007669"/>
    <property type="project" value="InterPro"/>
</dbReference>
<reference evidence="3" key="2">
    <citation type="submission" date="2022-08" db="UniProtKB">
        <authorList>
            <consortium name="EnsemblMetazoa"/>
        </authorList>
    </citation>
    <scope>IDENTIFICATION</scope>
    <source>
        <strain evidence="3">05x7-T-G4-1.051#20</strain>
    </source>
</reference>
<dbReference type="EMBL" id="JH817706">
    <property type="protein sequence ID" value="EKC24614.1"/>
    <property type="molecule type" value="Genomic_DNA"/>
</dbReference>
<keyword evidence="4" id="KW-1185">Reference proteome</keyword>
<gene>
    <name evidence="2" type="ORF">CGI_10007895</name>
    <name evidence="1" type="ORF">CGI_10024403</name>
</gene>
<sequence>MEADTVKQEQRTVLRERFLRMCAAITGQSANICMQEKTNVQCILGHIDIDVQHVQVKDLLTPMGKIPHAVLRLNDVISIQIPDLKHKEY</sequence>
<organism evidence="1">
    <name type="scientific">Magallana gigas</name>
    <name type="common">Pacific oyster</name>
    <name type="synonym">Crassostrea gigas</name>
    <dbReference type="NCBI Taxonomy" id="29159"/>
    <lineage>
        <taxon>Eukaryota</taxon>
        <taxon>Metazoa</taxon>
        <taxon>Spiralia</taxon>
        <taxon>Lophotrochozoa</taxon>
        <taxon>Mollusca</taxon>
        <taxon>Bivalvia</taxon>
        <taxon>Autobranchia</taxon>
        <taxon>Pteriomorphia</taxon>
        <taxon>Ostreida</taxon>
        <taxon>Ostreoidea</taxon>
        <taxon>Ostreidae</taxon>
        <taxon>Magallana</taxon>
    </lineage>
</organism>
<dbReference type="GO" id="GO:0000387">
    <property type="term" value="P:spliceosomal snRNP assembly"/>
    <property type="evidence" value="ECO:0007669"/>
    <property type="project" value="TreeGrafter"/>
</dbReference>
<evidence type="ECO:0000313" key="1">
    <source>
        <dbReference type="EMBL" id="EKC24614.1"/>
    </source>
</evidence>
<dbReference type="Pfam" id="PF11095">
    <property type="entry name" value="Gemin7"/>
    <property type="match status" value="1"/>
</dbReference>
<name>K1PZX2_MAGGI</name>
<evidence type="ECO:0000313" key="3">
    <source>
        <dbReference type="EnsemblMetazoa" id="G6295.1:cds"/>
    </source>
</evidence>
<dbReference type="EnsemblMetazoa" id="G6295.2">
    <property type="protein sequence ID" value="G6295.2:cds"/>
    <property type="gene ID" value="G6295"/>
</dbReference>
<dbReference type="InterPro" id="IPR020338">
    <property type="entry name" value="SMN_gemin7"/>
</dbReference>